<protein>
    <submittedName>
        <fullName evidence="9">TolC family protein</fullName>
    </submittedName>
</protein>
<keyword evidence="7" id="KW-0998">Cell outer membrane</keyword>
<evidence type="ECO:0000256" key="1">
    <source>
        <dbReference type="ARBA" id="ARBA00004442"/>
    </source>
</evidence>
<comment type="similarity">
    <text evidence="2">Belongs to the outer membrane factor (OMF) (TC 1.B.17) family.</text>
</comment>
<dbReference type="Pfam" id="PF02321">
    <property type="entry name" value="OEP"/>
    <property type="match status" value="2"/>
</dbReference>
<name>A0ABT8F5A3_9BACT</name>
<dbReference type="InterPro" id="IPR003423">
    <property type="entry name" value="OMP_efflux"/>
</dbReference>
<keyword evidence="5" id="KW-0812">Transmembrane</keyword>
<gene>
    <name evidence="9" type="ORF">QWY31_08895</name>
</gene>
<evidence type="ECO:0000256" key="5">
    <source>
        <dbReference type="ARBA" id="ARBA00022692"/>
    </source>
</evidence>
<dbReference type="Proteomes" id="UP001168552">
    <property type="component" value="Unassembled WGS sequence"/>
</dbReference>
<evidence type="ECO:0000256" key="7">
    <source>
        <dbReference type="ARBA" id="ARBA00023237"/>
    </source>
</evidence>
<reference evidence="9" key="1">
    <citation type="submission" date="2023-06" db="EMBL/GenBank/DDBJ databases">
        <title>Cytophagales bacterium Strain LB-30, isolated from soil.</title>
        <authorList>
            <person name="Liu B."/>
        </authorList>
    </citation>
    <scope>NUCLEOTIDE SEQUENCE</scope>
    <source>
        <strain evidence="9">LB-30</strain>
    </source>
</reference>
<comment type="caution">
    <text evidence="9">The sequence shown here is derived from an EMBL/GenBank/DDBJ whole genome shotgun (WGS) entry which is preliminary data.</text>
</comment>
<evidence type="ECO:0000256" key="8">
    <source>
        <dbReference type="SAM" id="SignalP"/>
    </source>
</evidence>
<dbReference type="PANTHER" id="PTHR30026:SF20">
    <property type="entry name" value="OUTER MEMBRANE PROTEIN TOLC"/>
    <property type="match status" value="1"/>
</dbReference>
<keyword evidence="3" id="KW-0813">Transport</keyword>
<comment type="subcellular location">
    <subcellularLocation>
        <location evidence="1">Cell outer membrane</location>
    </subcellularLocation>
</comment>
<dbReference type="Gene3D" id="1.20.1600.10">
    <property type="entry name" value="Outer membrane efflux proteins (OEP)"/>
    <property type="match status" value="1"/>
</dbReference>
<proteinExistence type="inferred from homology"/>
<evidence type="ECO:0000313" key="9">
    <source>
        <dbReference type="EMBL" id="MDN4165617.1"/>
    </source>
</evidence>
<keyword evidence="4" id="KW-1134">Transmembrane beta strand</keyword>
<sequence length="438" mass="49984">MKNLVIFLFLITCWPSWAQENTEYTSLEELIAIGMENNFQLRIAKNNEELGEYLYSTGYGVLLPTVDLNGGYNGAARNTYLEQFNGNVVEQAGAQSTNLNADITARWVVFQGFRRFNSLNRFRVEYQMSDLMYKAEMENMITLVSRAYYTYLMEQERLHFLEQSLQLSQQRLDIAQSNYEVGKTSRSEYLGAQVDYNADKSAIFSQQEVVNAARIEINRLLNRDLRTPVLVKNDIQINSNLSDSLLIEDALAHNTQLLLARGNSQASYFSLNEQKSTVYPTISLFGTYAYNRNTAEVGFAKLNRATGPQYGVTFSWTLFNGLAQARQTEVIKTQVSNLKLQEEESEQQLTANLLSVYFNYTNNISLLSLEAENVKFAQENYDLALERYKIGNSNALEIREAQQNALQAEIRYLTAAYQVKLAEIEMQRLSGNLIESVN</sequence>
<evidence type="ECO:0000256" key="6">
    <source>
        <dbReference type="ARBA" id="ARBA00023136"/>
    </source>
</evidence>
<dbReference type="SUPFAM" id="SSF56954">
    <property type="entry name" value="Outer membrane efflux proteins (OEP)"/>
    <property type="match status" value="1"/>
</dbReference>
<keyword evidence="6" id="KW-0472">Membrane</keyword>
<feature type="chain" id="PRO_5045290182" evidence="8">
    <location>
        <begin position="19"/>
        <end position="438"/>
    </location>
</feature>
<evidence type="ECO:0000256" key="2">
    <source>
        <dbReference type="ARBA" id="ARBA00007613"/>
    </source>
</evidence>
<dbReference type="InterPro" id="IPR051906">
    <property type="entry name" value="TolC-like"/>
</dbReference>
<dbReference type="PANTHER" id="PTHR30026">
    <property type="entry name" value="OUTER MEMBRANE PROTEIN TOLC"/>
    <property type="match status" value="1"/>
</dbReference>
<dbReference type="RefSeq" id="WP_320004147.1">
    <property type="nucleotide sequence ID" value="NZ_JAUHJS010000004.1"/>
</dbReference>
<dbReference type="EMBL" id="JAUHJS010000004">
    <property type="protein sequence ID" value="MDN4165617.1"/>
    <property type="molecule type" value="Genomic_DNA"/>
</dbReference>
<evidence type="ECO:0000256" key="4">
    <source>
        <dbReference type="ARBA" id="ARBA00022452"/>
    </source>
</evidence>
<organism evidence="9 10">
    <name type="scientific">Shiella aurantiaca</name>
    <dbReference type="NCBI Taxonomy" id="3058365"/>
    <lineage>
        <taxon>Bacteria</taxon>
        <taxon>Pseudomonadati</taxon>
        <taxon>Bacteroidota</taxon>
        <taxon>Cytophagia</taxon>
        <taxon>Cytophagales</taxon>
        <taxon>Shiellaceae</taxon>
        <taxon>Shiella</taxon>
    </lineage>
</organism>
<keyword evidence="10" id="KW-1185">Reference proteome</keyword>
<evidence type="ECO:0000256" key="3">
    <source>
        <dbReference type="ARBA" id="ARBA00022448"/>
    </source>
</evidence>
<evidence type="ECO:0000313" key="10">
    <source>
        <dbReference type="Proteomes" id="UP001168552"/>
    </source>
</evidence>
<accession>A0ABT8F5A3</accession>
<keyword evidence="8" id="KW-0732">Signal</keyword>
<feature type="signal peptide" evidence="8">
    <location>
        <begin position="1"/>
        <end position="18"/>
    </location>
</feature>